<dbReference type="OrthoDB" id="23692at2"/>
<dbReference type="STRING" id="990712.SAMN05216257_101328"/>
<dbReference type="InterPro" id="IPR001633">
    <property type="entry name" value="EAL_dom"/>
</dbReference>
<gene>
    <name evidence="2" type="ORF">SAMN05216257_101328</name>
</gene>
<dbReference type="InterPro" id="IPR035919">
    <property type="entry name" value="EAL_sf"/>
</dbReference>
<name>A0A1G8YIL9_9RHOB</name>
<proteinExistence type="predicted"/>
<dbReference type="InterPro" id="IPR050706">
    <property type="entry name" value="Cyclic-di-GMP_PDE-like"/>
</dbReference>
<dbReference type="PANTHER" id="PTHR33121">
    <property type="entry name" value="CYCLIC DI-GMP PHOSPHODIESTERASE PDEF"/>
    <property type="match status" value="1"/>
</dbReference>
<evidence type="ECO:0000313" key="2">
    <source>
        <dbReference type="EMBL" id="SDK02274.1"/>
    </source>
</evidence>
<dbReference type="CDD" id="cd01948">
    <property type="entry name" value="EAL"/>
    <property type="match status" value="1"/>
</dbReference>
<dbReference type="Proteomes" id="UP000199328">
    <property type="component" value="Unassembled WGS sequence"/>
</dbReference>
<accession>A0A1G8YIL9</accession>
<organism evidence="2 3">
    <name type="scientific">Meinhardsimonia xiamenensis</name>
    <dbReference type="NCBI Taxonomy" id="990712"/>
    <lineage>
        <taxon>Bacteria</taxon>
        <taxon>Pseudomonadati</taxon>
        <taxon>Pseudomonadota</taxon>
        <taxon>Alphaproteobacteria</taxon>
        <taxon>Rhodobacterales</taxon>
        <taxon>Paracoccaceae</taxon>
        <taxon>Meinhardsimonia</taxon>
    </lineage>
</organism>
<dbReference type="SMART" id="SM00052">
    <property type="entry name" value="EAL"/>
    <property type="match status" value="1"/>
</dbReference>
<dbReference type="AlphaFoldDB" id="A0A1G8YIL9"/>
<keyword evidence="3" id="KW-1185">Reference proteome</keyword>
<dbReference type="Pfam" id="PF00563">
    <property type="entry name" value="EAL"/>
    <property type="match status" value="1"/>
</dbReference>
<dbReference type="EMBL" id="FNFV01000001">
    <property type="protein sequence ID" value="SDK02274.1"/>
    <property type="molecule type" value="Genomic_DNA"/>
</dbReference>
<evidence type="ECO:0000313" key="3">
    <source>
        <dbReference type="Proteomes" id="UP000199328"/>
    </source>
</evidence>
<dbReference type="GO" id="GO:0071111">
    <property type="term" value="F:cyclic-guanylate-specific phosphodiesterase activity"/>
    <property type="evidence" value="ECO:0007669"/>
    <property type="project" value="InterPro"/>
</dbReference>
<evidence type="ECO:0000259" key="1">
    <source>
        <dbReference type="PROSITE" id="PS50883"/>
    </source>
</evidence>
<dbReference type="PANTHER" id="PTHR33121:SF79">
    <property type="entry name" value="CYCLIC DI-GMP PHOSPHODIESTERASE PDED-RELATED"/>
    <property type="match status" value="1"/>
</dbReference>
<reference evidence="3" key="1">
    <citation type="submission" date="2016-10" db="EMBL/GenBank/DDBJ databases">
        <authorList>
            <person name="Varghese N."/>
            <person name="Submissions S."/>
        </authorList>
    </citation>
    <scope>NUCLEOTIDE SEQUENCE [LARGE SCALE GENOMIC DNA]</scope>
    <source>
        <strain evidence="3">CGMCC 1.10789</strain>
    </source>
</reference>
<dbReference type="Gene3D" id="3.20.20.450">
    <property type="entry name" value="EAL domain"/>
    <property type="match status" value="1"/>
</dbReference>
<protein>
    <submittedName>
        <fullName evidence="2">EAL domain, c-di-GMP-specific phosphodiesterase class I (Or its enzymatically inactive variant)</fullName>
    </submittedName>
</protein>
<dbReference type="SUPFAM" id="SSF141868">
    <property type="entry name" value="EAL domain-like"/>
    <property type="match status" value="1"/>
</dbReference>
<dbReference type="RefSeq" id="WP_092497512.1">
    <property type="nucleotide sequence ID" value="NZ_FNFV01000001.1"/>
</dbReference>
<dbReference type="PROSITE" id="PS50883">
    <property type="entry name" value="EAL"/>
    <property type="match status" value="1"/>
</dbReference>
<sequence>MVDIVTGKLPEGALPALDGPDNPLAAAIAARDRHTIAMVREAVEARRVVLAFQPVVTALQPLRTGFYEGLLRVLEPSGRPIPAREFIGAVEQTELGRKLDCLALEMGLETLRRHAGLRLAINMSARSIGYPPWRAVLEKGLAGEPTIAERLILEITEGSAMLMPDLVQVFMKELQAKDITFALDDFGAGYTSFRYLRDFCFDILKIDGQFIRGIHAEPDNQVLTEALLAIARHFDMFTVAESVECEADAVFLANLGVDCLQGYYFGAPTIRPPWAREEEETRLAAG</sequence>
<feature type="domain" description="EAL" evidence="1">
    <location>
        <begin position="32"/>
        <end position="282"/>
    </location>
</feature>